<dbReference type="AlphaFoldDB" id="A0A5B9Q9H7"/>
<dbReference type="PROSITE" id="PS51257">
    <property type="entry name" value="PROKAR_LIPOPROTEIN"/>
    <property type="match status" value="1"/>
</dbReference>
<dbReference type="InterPro" id="IPR007485">
    <property type="entry name" value="LPS_assembly_LptE"/>
</dbReference>
<gene>
    <name evidence="1" type="ORF">Pr1d_15640</name>
</gene>
<dbReference type="GO" id="GO:0019867">
    <property type="term" value="C:outer membrane"/>
    <property type="evidence" value="ECO:0007669"/>
    <property type="project" value="InterPro"/>
</dbReference>
<dbReference type="Proteomes" id="UP000323917">
    <property type="component" value="Chromosome"/>
</dbReference>
<evidence type="ECO:0000313" key="2">
    <source>
        <dbReference type="Proteomes" id="UP000323917"/>
    </source>
</evidence>
<reference evidence="1 2" key="1">
    <citation type="submission" date="2019-08" db="EMBL/GenBank/DDBJ databases">
        <title>Deep-cultivation of Planctomycetes and their phenomic and genomic characterization uncovers novel biology.</title>
        <authorList>
            <person name="Wiegand S."/>
            <person name="Jogler M."/>
            <person name="Boedeker C."/>
            <person name="Pinto D."/>
            <person name="Vollmers J."/>
            <person name="Rivas-Marin E."/>
            <person name="Kohn T."/>
            <person name="Peeters S.H."/>
            <person name="Heuer A."/>
            <person name="Rast P."/>
            <person name="Oberbeckmann S."/>
            <person name="Bunk B."/>
            <person name="Jeske O."/>
            <person name="Meyerdierks A."/>
            <person name="Storesund J.E."/>
            <person name="Kallscheuer N."/>
            <person name="Luecker S."/>
            <person name="Lage O.M."/>
            <person name="Pohl T."/>
            <person name="Merkel B.J."/>
            <person name="Hornburger P."/>
            <person name="Mueller R.-W."/>
            <person name="Bruemmer F."/>
            <person name="Labrenz M."/>
            <person name="Spormann A.M."/>
            <person name="Op den Camp H."/>
            <person name="Overmann J."/>
            <person name="Amann R."/>
            <person name="Jetten M.S.M."/>
            <person name="Mascher T."/>
            <person name="Medema M.H."/>
            <person name="Devos D.P."/>
            <person name="Kaster A.-K."/>
            <person name="Ovreas L."/>
            <person name="Rohde M."/>
            <person name="Galperin M.Y."/>
            <person name="Jogler C."/>
        </authorList>
    </citation>
    <scope>NUCLEOTIDE SEQUENCE [LARGE SCALE GENOMIC DNA]</scope>
    <source>
        <strain evidence="1 2">Pr1d</strain>
    </source>
</reference>
<dbReference type="GO" id="GO:0043165">
    <property type="term" value="P:Gram-negative-bacterium-type cell outer membrane assembly"/>
    <property type="evidence" value="ECO:0007669"/>
    <property type="project" value="InterPro"/>
</dbReference>
<accession>A0A5B9Q9H7</accession>
<evidence type="ECO:0008006" key="3">
    <source>
        <dbReference type="Google" id="ProtNLM"/>
    </source>
</evidence>
<name>A0A5B9Q9H7_9BACT</name>
<evidence type="ECO:0000313" key="1">
    <source>
        <dbReference type="EMBL" id="QEG34290.1"/>
    </source>
</evidence>
<dbReference type="EMBL" id="CP042913">
    <property type="protein sequence ID" value="QEG34290.1"/>
    <property type="molecule type" value="Genomic_DNA"/>
</dbReference>
<dbReference type="RefSeq" id="WP_168205112.1">
    <property type="nucleotide sequence ID" value="NZ_CP042913.1"/>
</dbReference>
<sequence length="174" mass="19365">MKLRCYLLFTIGIITAGGCASYRMGAESLYAPDVQTVYVPMIESDSFRRDLGERLTEAVVKEIELKTPFKVVGSPDADSILSARLLSDTKRVIVENRNDDPRALEMGMLAEITWINRRREPLCLPNTIPLPPELLPINQTATQITAAGQSTVTTQQLAIERLAQQIVSTMEEGW</sequence>
<dbReference type="Pfam" id="PF04390">
    <property type="entry name" value="LptE"/>
    <property type="match status" value="1"/>
</dbReference>
<dbReference type="KEGG" id="bgok:Pr1d_15640"/>
<protein>
    <recommendedName>
        <fullName evidence="3">Lipopolysaccharide-assembly</fullName>
    </recommendedName>
</protein>
<organism evidence="1 2">
    <name type="scientific">Bythopirellula goksoeyrii</name>
    <dbReference type="NCBI Taxonomy" id="1400387"/>
    <lineage>
        <taxon>Bacteria</taxon>
        <taxon>Pseudomonadati</taxon>
        <taxon>Planctomycetota</taxon>
        <taxon>Planctomycetia</taxon>
        <taxon>Pirellulales</taxon>
        <taxon>Lacipirellulaceae</taxon>
        <taxon>Bythopirellula</taxon>
    </lineage>
</organism>
<keyword evidence="2" id="KW-1185">Reference proteome</keyword>
<proteinExistence type="predicted"/>